<proteinExistence type="predicted"/>
<feature type="chain" id="PRO_5016598741" evidence="2">
    <location>
        <begin position="20"/>
        <end position="568"/>
    </location>
</feature>
<feature type="domain" description="Secretion system C-terminal sorting" evidence="3">
    <location>
        <begin position="497"/>
        <end position="562"/>
    </location>
</feature>
<dbReference type="RefSeq" id="WP_002665014.1">
    <property type="nucleotide sequence ID" value="NZ_UFTJ01000003.1"/>
</dbReference>
<dbReference type="NCBIfam" id="TIGR04183">
    <property type="entry name" value="Por_Secre_tail"/>
    <property type="match status" value="1"/>
</dbReference>
<dbReference type="Pfam" id="PF13517">
    <property type="entry name" value="FG-GAP_3"/>
    <property type="match status" value="1"/>
</dbReference>
<protein>
    <submittedName>
        <fullName evidence="4">Por secretion system C-terminal sorting domain</fullName>
    </submittedName>
</protein>
<dbReference type="InterPro" id="IPR028994">
    <property type="entry name" value="Integrin_alpha_N"/>
</dbReference>
<evidence type="ECO:0000259" key="3">
    <source>
        <dbReference type="Pfam" id="PF18962"/>
    </source>
</evidence>
<gene>
    <name evidence="4" type="ORF">NCTC11661_01649</name>
</gene>
<sequence>MKKTFILVGLLPMIMNAQSFTELPSILHSLYYSNSCVADIDNDGVMDIVINGAQDTNSDDFPETTYSQAYLLKNGQFTASHTLNNGGTHSGPIKVFDFNNDGLKDIVTVGLNYDYGTKHYRYINTGNGFNSVFDDQGKISGDMDVFDFNHDGLLDYAISGIESSSAPRHILHYQNSPSGFQLTSNLLSDGTIYGNFKVVDINNDKELDLIIIGIDDSDQPVCKTYLNNNGVLTLHEVYIGIVGVIDIADFNNDGFMDFAGIGHDGLEDYFSYFINDGQGNFTQTEIPGAGLSNPSIHCADFNNDGYPDIITIGARNYEPITEVYYYHPTQNIFVKDQNTGLIPIDGPGFINSLDMDGDNDLDIVMTGFDWNGSGKLLSKLYQNNQTTINHPPTPPTQLSSTISGNRVEFNWNGATDDKTAAEGLSYEIRIGTSPGAVDIANYEVKTPSWYIDFASIPSNIYWSVRSIDASRVKSIYSSEHETLSVNEAHKKTANIVIYPNPTDDVFHISTHKENIEKIEIYSAGGALVKVLGGKAKEYTVSDLLSGTYIVKIKLSDADKFIIQKLIKK</sequence>
<dbReference type="InterPro" id="IPR013517">
    <property type="entry name" value="FG-GAP"/>
</dbReference>
<reference evidence="4 5" key="1">
    <citation type="submission" date="2018-06" db="EMBL/GenBank/DDBJ databases">
        <authorList>
            <consortium name="Pathogen Informatics"/>
            <person name="Doyle S."/>
        </authorList>
    </citation>
    <scope>NUCLEOTIDE SEQUENCE [LARGE SCALE GENOMIC DNA]</scope>
    <source>
        <strain evidence="4 5">NCTC11661</strain>
    </source>
</reference>
<feature type="signal peptide" evidence="2">
    <location>
        <begin position="1"/>
        <end position="19"/>
    </location>
</feature>
<dbReference type="EMBL" id="UFTJ01000003">
    <property type="protein sequence ID" value="SUV52510.1"/>
    <property type="molecule type" value="Genomic_DNA"/>
</dbReference>
<dbReference type="Gene3D" id="2.60.40.10">
    <property type="entry name" value="Immunoglobulins"/>
    <property type="match status" value="1"/>
</dbReference>
<evidence type="ECO:0000256" key="1">
    <source>
        <dbReference type="ARBA" id="ARBA00022729"/>
    </source>
</evidence>
<name>A0A380ZYA7_9FLAO</name>
<keyword evidence="1 2" id="KW-0732">Signal</keyword>
<dbReference type="PANTHER" id="PTHR46580:SF2">
    <property type="entry name" value="MAM DOMAIN-CONTAINING PROTEIN"/>
    <property type="match status" value="1"/>
</dbReference>
<dbReference type="SUPFAM" id="SSF69318">
    <property type="entry name" value="Integrin alpha N-terminal domain"/>
    <property type="match status" value="2"/>
</dbReference>
<dbReference type="Proteomes" id="UP000255515">
    <property type="component" value="Unassembled WGS sequence"/>
</dbReference>
<accession>A0A380ZYA7</accession>
<evidence type="ECO:0000313" key="4">
    <source>
        <dbReference type="EMBL" id="SUV52510.1"/>
    </source>
</evidence>
<dbReference type="PANTHER" id="PTHR46580">
    <property type="entry name" value="SENSOR KINASE-RELATED"/>
    <property type="match status" value="1"/>
</dbReference>
<dbReference type="Pfam" id="PF18962">
    <property type="entry name" value="Por_Secre_tail"/>
    <property type="match status" value="1"/>
</dbReference>
<dbReference type="InterPro" id="IPR013783">
    <property type="entry name" value="Ig-like_fold"/>
</dbReference>
<dbReference type="InterPro" id="IPR026444">
    <property type="entry name" value="Secre_tail"/>
</dbReference>
<evidence type="ECO:0000313" key="5">
    <source>
        <dbReference type="Proteomes" id="UP000255515"/>
    </source>
</evidence>
<organism evidence="4 5">
    <name type="scientific">Bergeyella zoohelcum</name>
    <dbReference type="NCBI Taxonomy" id="1015"/>
    <lineage>
        <taxon>Bacteria</taxon>
        <taxon>Pseudomonadati</taxon>
        <taxon>Bacteroidota</taxon>
        <taxon>Flavobacteriia</taxon>
        <taxon>Flavobacteriales</taxon>
        <taxon>Weeksellaceae</taxon>
        <taxon>Bergeyella</taxon>
    </lineage>
</organism>
<evidence type="ECO:0000256" key="2">
    <source>
        <dbReference type="SAM" id="SignalP"/>
    </source>
</evidence>
<dbReference type="Gene3D" id="2.130.10.130">
    <property type="entry name" value="Integrin alpha, N-terminal"/>
    <property type="match status" value="2"/>
</dbReference>
<dbReference type="AlphaFoldDB" id="A0A380ZYA7"/>